<dbReference type="SUPFAM" id="SSF55486">
    <property type="entry name" value="Metalloproteases ('zincins'), catalytic domain"/>
    <property type="match status" value="1"/>
</dbReference>
<keyword evidence="7" id="KW-0690">Ribosome biogenesis</keyword>
<evidence type="ECO:0000313" key="8">
    <source>
        <dbReference type="EMBL" id="OGY91694.1"/>
    </source>
</evidence>
<keyword evidence="2 7" id="KW-0540">Nuclease</keyword>
<comment type="subcellular location">
    <subcellularLocation>
        <location evidence="7">Cytoplasm</location>
    </subcellularLocation>
</comment>
<reference evidence="8 9" key="1">
    <citation type="journal article" date="2016" name="Nat. Commun.">
        <title>Thousands of microbial genomes shed light on interconnected biogeochemical processes in an aquifer system.</title>
        <authorList>
            <person name="Anantharaman K."/>
            <person name="Brown C.T."/>
            <person name="Hug L.A."/>
            <person name="Sharon I."/>
            <person name="Castelle C.J."/>
            <person name="Probst A.J."/>
            <person name="Thomas B.C."/>
            <person name="Singh A."/>
            <person name="Wilkins M.J."/>
            <person name="Karaoz U."/>
            <person name="Brodie E.L."/>
            <person name="Williams K.H."/>
            <person name="Hubbard S.S."/>
            <person name="Banfield J.F."/>
        </authorList>
    </citation>
    <scope>NUCLEOTIDE SEQUENCE [LARGE SCALE GENOMIC DNA]</scope>
</reference>
<evidence type="ECO:0000313" key="9">
    <source>
        <dbReference type="Proteomes" id="UP000178109"/>
    </source>
</evidence>
<keyword evidence="7" id="KW-0698">rRNA processing</keyword>
<feature type="binding site" evidence="7">
    <location>
        <position position="119"/>
    </location>
    <ligand>
        <name>Zn(2+)</name>
        <dbReference type="ChEBI" id="CHEBI:29105"/>
        <note>catalytic</note>
    </ligand>
</feature>
<evidence type="ECO:0000256" key="7">
    <source>
        <dbReference type="HAMAP-Rule" id="MF_00009"/>
    </source>
</evidence>
<keyword evidence="6 7" id="KW-0862">Zinc</keyword>
<evidence type="ECO:0000256" key="5">
    <source>
        <dbReference type="ARBA" id="ARBA00022801"/>
    </source>
</evidence>
<dbReference type="Proteomes" id="UP000178109">
    <property type="component" value="Unassembled WGS sequence"/>
</dbReference>
<dbReference type="STRING" id="1798553.A3H70_01515"/>
<dbReference type="GO" id="GO:0004521">
    <property type="term" value="F:RNA endonuclease activity"/>
    <property type="evidence" value="ECO:0007669"/>
    <property type="project" value="UniProtKB-UniRule"/>
</dbReference>
<proteinExistence type="inferred from homology"/>
<dbReference type="GO" id="GO:0004222">
    <property type="term" value="F:metalloendopeptidase activity"/>
    <property type="evidence" value="ECO:0007669"/>
    <property type="project" value="InterPro"/>
</dbReference>
<evidence type="ECO:0000256" key="3">
    <source>
        <dbReference type="ARBA" id="ARBA00022723"/>
    </source>
</evidence>
<evidence type="ECO:0000256" key="2">
    <source>
        <dbReference type="ARBA" id="ARBA00022722"/>
    </source>
</evidence>
<keyword evidence="7" id="KW-0963">Cytoplasm</keyword>
<dbReference type="NCBIfam" id="TIGR00043">
    <property type="entry name" value="rRNA maturation RNase YbeY"/>
    <property type="match status" value="1"/>
</dbReference>
<dbReference type="PANTHER" id="PTHR46986:SF1">
    <property type="entry name" value="ENDORIBONUCLEASE YBEY, CHLOROPLASTIC"/>
    <property type="match status" value="1"/>
</dbReference>
<dbReference type="InterPro" id="IPR002036">
    <property type="entry name" value="YbeY"/>
</dbReference>
<comment type="caution">
    <text evidence="8">The sequence shown here is derived from an EMBL/GenBank/DDBJ whole genome shotgun (WGS) entry which is preliminary data.</text>
</comment>
<evidence type="ECO:0000256" key="4">
    <source>
        <dbReference type="ARBA" id="ARBA00022759"/>
    </source>
</evidence>
<dbReference type="InterPro" id="IPR023091">
    <property type="entry name" value="MetalPrtase_cat_dom_sf_prd"/>
</dbReference>
<dbReference type="PROSITE" id="PS01306">
    <property type="entry name" value="UPF0054"/>
    <property type="match status" value="1"/>
</dbReference>
<feature type="binding site" evidence="7">
    <location>
        <position position="109"/>
    </location>
    <ligand>
        <name>Zn(2+)</name>
        <dbReference type="ChEBI" id="CHEBI:29105"/>
        <note>catalytic</note>
    </ligand>
</feature>
<dbReference type="GO" id="GO:0008270">
    <property type="term" value="F:zinc ion binding"/>
    <property type="evidence" value="ECO:0007669"/>
    <property type="project" value="UniProtKB-UniRule"/>
</dbReference>
<keyword evidence="5 7" id="KW-0378">Hydrolase</keyword>
<evidence type="ECO:0000256" key="1">
    <source>
        <dbReference type="ARBA" id="ARBA00010875"/>
    </source>
</evidence>
<name>A0A1G2BRC0_9BACT</name>
<dbReference type="InterPro" id="IPR020549">
    <property type="entry name" value="YbeY_CS"/>
</dbReference>
<dbReference type="PANTHER" id="PTHR46986">
    <property type="entry name" value="ENDORIBONUCLEASE YBEY, CHLOROPLASTIC"/>
    <property type="match status" value="1"/>
</dbReference>
<comment type="similarity">
    <text evidence="1 7">Belongs to the endoribonuclease YbeY family.</text>
</comment>
<dbReference type="AlphaFoldDB" id="A0A1G2BRC0"/>
<dbReference type="Gene3D" id="3.40.390.30">
    <property type="entry name" value="Metalloproteases ('zincins'), catalytic domain"/>
    <property type="match status" value="1"/>
</dbReference>
<comment type="function">
    <text evidence="7">Single strand-specific metallo-endoribonuclease involved in late-stage 70S ribosome quality control and in maturation of the 3' terminus of the 16S rRNA.</text>
</comment>
<evidence type="ECO:0000256" key="6">
    <source>
        <dbReference type="ARBA" id="ARBA00022833"/>
    </source>
</evidence>
<protein>
    <recommendedName>
        <fullName evidence="7">Endoribonuclease YbeY</fullName>
        <ecNumber evidence="7">3.1.-.-</ecNumber>
    </recommendedName>
</protein>
<dbReference type="EMBL" id="MHKO01000040">
    <property type="protein sequence ID" value="OGY91694.1"/>
    <property type="molecule type" value="Genomic_DNA"/>
</dbReference>
<keyword evidence="4 7" id="KW-0255">Endonuclease</keyword>
<dbReference type="EC" id="3.1.-.-" evidence="7"/>
<dbReference type="Pfam" id="PF02130">
    <property type="entry name" value="YbeY"/>
    <property type="match status" value="1"/>
</dbReference>
<organism evidence="8 9">
    <name type="scientific">Candidatus Komeilibacteria bacterium RIFCSPLOWO2_02_FULL_48_11</name>
    <dbReference type="NCBI Taxonomy" id="1798553"/>
    <lineage>
        <taxon>Bacteria</taxon>
        <taxon>Candidatus Komeiliibacteriota</taxon>
    </lineage>
</organism>
<accession>A0A1G2BRC0</accession>
<keyword evidence="3 7" id="KW-0479">Metal-binding</keyword>
<comment type="cofactor">
    <cofactor evidence="7">
        <name>Zn(2+)</name>
        <dbReference type="ChEBI" id="CHEBI:29105"/>
    </cofactor>
    <text evidence="7">Binds 1 zinc ion.</text>
</comment>
<feature type="binding site" evidence="7">
    <location>
        <position position="113"/>
    </location>
    <ligand>
        <name>Zn(2+)</name>
        <dbReference type="ChEBI" id="CHEBI:29105"/>
        <note>catalytic</note>
    </ligand>
</feature>
<dbReference type="GO" id="GO:0005737">
    <property type="term" value="C:cytoplasm"/>
    <property type="evidence" value="ECO:0007669"/>
    <property type="project" value="UniProtKB-SubCell"/>
</dbReference>
<dbReference type="HAMAP" id="MF_00009">
    <property type="entry name" value="Endoribonucl_YbeY"/>
    <property type="match status" value="1"/>
</dbReference>
<gene>
    <name evidence="7" type="primary">ybeY</name>
    <name evidence="8" type="ORF">A3H70_01515</name>
</gene>
<sequence length="141" mass="15460">MARLVVINRVSKAVHFPRAAVSVVLKAAERAWPKRLAGKTVAVALVAKAESRRLNQAHRGQNKATNVLSFASAADGELGDIIICHEVAASEAKIAGLKVKERLEYLFIHGLLHLLGFDHQSSRQTKNFVQAEKKFLTIKAK</sequence>
<dbReference type="GO" id="GO:0006364">
    <property type="term" value="P:rRNA processing"/>
    <property type="evidence" value="ECO:0007669"/>
    <property type="project" value="UniProtKB-UniRule"/>
</dbReference>